<feature type="compositionally biased region" description="Polar residues" evidence="3">
    <location>
        <begin position="410"/>
        <end position="426"/>
    </location>
</feature>
<dbReference type="GO" id="GO:0000727">
    <property type="term" value="P:double-strand break repair via break-induced replication"/>
    <property type="evidence" value="ECO:0007669"/>
    <property type="project" value="UniProtKB-UniRule"/>
</dbReference>
<feature type="compositionally biased region" description="Low complexity" evidence="3">
    <location>
        <begin position="427"/>
        <end position="437"/>
    </location>
</feature>
<dbReference type="OMA" id="QLRCIPK"/>
<evidence type="ECO:0000256" key="2">
    <source>
        <dbReference type="RuleBase" id="RU369042"/>
    </source>
</evidence>
<organism evidence="5 6">
    <name type="scientific">Theileria parva</name>
    <name type="common">East coast fever infection agent</name>
    <dbReference type="NCBI Taxonomy" id="5875"/>
    <lineage>
        <taxon>Eukaryota</taxon>
        <taxon>Sar</taxon>
        <taxon>Alveolata</taxon>
        <taxon>Apicomplexa</taxon>
        <taxon>Aconoidasida</taxon>
        <taxon>Piroplasmida</taxon>
        <taxon>Theileriidae</taxon>
        <taxon>Theileria</taxon>
    </lineage>
</organism>
<dbReference type="GO" id="GO:0005634">
    <property type="term" value="C:nucleus"/>
    <property type="evidence" value="ECO:0007669"/>
    <property type="project" value="UniProtKB-SubCell"/>
</dbReference>
<keyword evidence="2" id="KW-0479">Metal-binding</keyword>
<comment type="subcellular location">
    <subcellularLocation>
        <location evidence="2">Nucleus</location>
    </subcellularLocation>
</comment>
<dbReference type="CDD" id="cd20074">
    <property type="entry name" value="XPF_nuclease_Mus81"/>
    <property type="match status" value="1"/>
</dbReference>
<keyword evidence="1 2" id="KW-0378">Hydrolase</keyword>
<dbReference type="AlphaFoldDB" id="Q4MZX6"/>
<dbReference type="GO" id="GO:0003677">
    <property type="term" value="F:DNA binding"/>
    <property type="evidence" value="ECO:0007669"/>
    <property type="project" value="UniProtKB-UniRule"/>
</dbReference>
<dbReference type="InParanoid" id="Q4MZX6"/>
<protein>
    <recommendedName>
        <fullName evidence="2">Crossover junction endonuclease MUS81</fullName>
        <ecNumber evidence="2">3.1.22.-</ecNumber>
    </recommendedName>
</protein>
<comment type="subunit">
    <text evidence="2">Interacts with EME1.</text>
</comment>
<keyword evidence="2" id="KW-0255">Endonuclease</keyword>
<reference evidence="5 6" key="1">
    <citation type="journal article" date="2005" name="Science">
        <title>Genome sequence of Theileria parva, a bovine pathogen that transforms lymphocytes.</title>
        <authorList>
            <person name="Gardner M.J."/>
            <person name="Bishop R."/>
            <person name="Shah T."/>
            <person name="de Villiers E.P."/>
            <person name="Carlton J.M."/>
            <person name="Hall N."/>
            <person name="Ren Q."/>
            <person name="Paulsen I.T."/>
            <person name="Pain A."/>
            <person name="Berriman M."/>
            <person name="Wilson R.J.M."/>
            <person name="Sato S."/>
            <person name="Ralph S.A."/>
            <person name="Mann D.J."/>
            <person name="Xiong Z."/>
            <person name="Shallom S.J."/>
            <person name="Weidman J."/>
            <person name="Jiang L."/>
            <person name="Lynn J."/>
            <person name="Weaver B."/>
            <person name="Shoaibi A."/>
            <person name="Domingo A.R."/>
            <person name="Wasawo D."/>
            <person name="Crabtree J."/>
            <person name="Wortman J.R."/>
            <person name="Haas B."/>
            <person name="Angiuoli S.V."/>
            <person name="Creasy T.H."/>
            <person name="Lu C."/>
            <person name="Suh B."/>
            <person name="Silva J.C."/>
            <person name="Utterback T.R."/>
            <person name="Feldblyum T.V."/>
            <person name="Pertea M."/>
            <person name="Allen J."/>
            <person name="Nierman W.C."/>
            <person name="Taracha E.L.N."/>
            <person name="Salzberg S.L."/>
            <person name="White O.R."/>
            <person name="Fitzhugh H.A."/>
            <person name="Morzaria S."/>
            <person name="Venter J.C."/>
            <person name="Fraser C.M."/>
            <person name="Nene V."/>
        </authorList>
    </citation>
    <scope>NUCLEOTIDE SEQUENCE [LARGE SCALE GENOMIC DNA]</scope>
    <source>
        <strain evidence="5 6">Muguga</strain>
    </source>
</reference>
<dbReference type="InterPro" id="IPR047416">
    <property type="entry name" value="XPF_nuclease_Mus81"/>
</dbReference>
<dbReference type="InterPro" id="IPR011335">
    <property type="entry name" value="Restrct_endonuc-II-like"/>
</dbReference>
<evidence type="ECO:0000313" key="5">
    <source>
        <dbReference type="EMBL" id="EAN31120.1"/>
    </source>
</evidence>
<dbReference type="STRING" id="5875.Q4MZX6"/>
<comment type="cofactor">
    <cofactor evidence="2">
        <name>Mg(2+)</name>
        <dbReference type="ChEBI" id="CHEBI:18420"/>
    </cofactor>
</comment>
<comment type="similarity">
    <text evidence="2">Belongs to the XPF family.</text>
</comment>
<dbReference type="Proteomes" id="UP000001949">
    <property type="component" value="Unassembled WGS sequence"/>
</dbReference>
<feature type="domain" description="ERCC4" evidence="4">
    <location>
        <begin position="575"/>
        <end position="706"/>
    </location>
</feature>
<evidence type="ECO:0000259" key="4">
    <source>
        <dbReference type="SMART" id="SM00891"/>
    </source>
</evidence>
<keyword evidence="2" id="KW-0540">Nuclease</keyword>
<dbReference type="GO" id="GO:0046872">
    <property type="term" value="F:metal ion binding"/>
    <property type="evidence" value="ECO:0007669"/>
    <property type="project" value="UniProtKB-UniRule"/>
</dbReference>
<comment type="function">
    <text evidence="2">Interacts with EME1 to form a DNA structure-specific endonuclease with substrate preference for branched DNA structures with a 5'-end at the branch nick. Typical substrates include 3'-flap structures, D-loops, replication forks and nicked Holliday junctions. May be required in mitosis for the processing of stalled or collapsed replication fork intermediates. May be required in meiosis for the repair of meiosis-specific double strand breaks subsequent to single-end invasion (SEI).</text>
</comment>
<dbReference type="InterPro" id="IPR010996">
    <property type="entry name" value="HHH_MUS81"/>
</dbReference>
<dbReference type="eggNOG" id="KOG2379">
    <property type="taxonomic scope" value="Eukaryota"/>
</dbReference>
<dbReference type="EC" id="3.1.22.-" evidence="2"/>
<dbReference type="PANTHER" id="PTHR13451">
    <property type="entry name" value="CLASS II CROSSOVER JUNCTION ENDONUCLEASE MUS81"/>
    <property type="match status" value="1"/>
</dbReference>
<dbReference type="Gene3D" id="3.40.50.10130">
    <property type="match status" value="1"/>
</dbReference>
<dbReference type="EMBL" id="AAGK01000005">
    <property type="protein sequence ID" value="EAN31120.1"/>
    <property type="molecule type" value="Genomic_DNA"/>
</dbReference>
<keyword evidence="2" id="KW-0460">Magnesium</keyword>
<evidence type="ECO:0000313" key="6">
    <source>
        <dbReference type="Proteomes" id="UP000001949"/>
    </source>
</evidence>
<dbReference type="GO" id="GO:0048476">
    <property type="term" value="C:Holliday junction resolvase complex"/>
    <property type="evidence" value="ECO:0007669"/>
    <property type="project" value="UniProtKB-UniRule"/>
</dbReference>
<feature type="compositionally biased region" description="Basic and acidic residues" evidence="3">
    <location>
        <begin position="281"/>
        <end position="292"/>
    </location>
</feature>
<gene>
    <name evidence="5" type="ordered locus">TP03_0382</name>
</gene>
<dbReference type="Pfam" id="PF02732">
    <property type="entry name" value="ERCC4"/>
    <property type="match status" value="1"/>
</dbReference>
<dbReference type="GO" id="GO:0048257">
    <property type="term" value="F:3'-flap endonuclease activity"/>
    <property type="evidence" value="ECO:0007669"/>
    <property type="project" value="TreeGrafter"/>
</dbReference>
<sequence>MNNDNTNLKGLNLVHPENRLIFLKLLELRKFYTNKSSNISKAISTAIQSLKCYPLPITSINDLNKIAGIGVRFSKFIQESVNLSDDTGGNIIDYDEYVNYNKCNLDRICNFIRKNYLKRRNYNPTKNSSTWSFLCILGLFSDSEGNETRLSLEDIGNIFVEFRHFFPEARDLRDYVFLRQLSEKGLINYKIIGYEGFEEHFQYKHKHRYTYGLTSTGRRLTNKLMNKLDVPITNVQGILNKLFNINVTSVNSENIVENIVENQCISSRSNNSSMDIERYKFPDENTTNHDNAENPVDSDSQLSDTFNTEFNNIFNSELHKNKSTPEPSNLSAEDNLSKVNISVLSQDQIQSSDTTEPDPLSNLIDVAYRPSSYSNYIMKLNNKAYSTKTFKDNASVNSSNQVEPVPATPKASNTLKETCHTTSSPFNTKSNKSYTNSNNNRTILSYTSAPTNINTNLNNNVHTSVHSAITSNVSVHSTVHSNITNNVSVNSFKSNKTMITEEDVIDIDDSLGDEPAVNSVELNSIELVDNSIVIDDRETDVEDDVTEVCTKSLENRLKLKYGVDVFKNNYDYEIITVVDKREVINKDVVSHINIDIDTSNPNLMNKYYNKLTQYYKESNKKILFKQLPLGDVIWIINIKSLISPRNSRANGSSESSNYYILDWILERKTTLDLNSSIIDGRYEDQKFRLLNLKGFNRIVYLFEDSSVDKITNKFSKMGNKALNYKSIQTAKINTKFISGFNIINTTNISHSASTLLSIHKMIENFMHEKLRNMTILKNINVHRYIRTNYYSLEKFKEENRKKLSYYELFGRQLRCIPKFGEKLTMSILTLWPTPYKFHEAMNTLTLSDINFKLAINKIKMPKEVSFKKFNSFRCTLCAKNYLHKVPPCTRKFTLIVIMSHSNFIWH</sequence>
<dbReference type="PANTHER" id="PTHR13451:SF0">
    <property type="entry name" value="CROSSOVER JUNCTION ENDONUCLEASE MUS81"/>
    <property type="match status" value="1"/>
</dbReference>
<dbReference type="InterPro" id="IPR027421">
    <property type="entry name" value="DNA_pol_lamdba_lyase_dom_sf"/>
</dbReference>
<evidence type="ECO:0000256" key="3">
    <source>
        <dbReference type="SAM" id="MobiDB-lite"/>
    </source>
</evidence>
<feature type="region of interest" description="Disordered" evidence="3">
    <location>
        <begin position="396"/>
        <end position="437"/>
    </location>
</feature>
<proteinExistence type="inferred from homology"/>
<dbReference type="GO" id="GO:0031573">
    <property type="term" value="P:mitotic intra-S DNA damage checkpoint signaling"/>
    <property type="evidence" value="ECO:0007669"/>
    <property type="project" value="TreeGrafter"/>
</dbReference>
<comment type="caution">
    <text evidence="5">The sequence shown here is derived from an EMBL/GenBank/DDBJ whole genome shotgun (WGS) entry which is preliminary data.</text>
</comment>
<dbReference type="SUPFAM" id="SSF47802">
    <property type="entry name" value="DNA polymerase beta, N-terminal domain-like"/>
    <property type="match status" value="1"/>
</dbReference>
<keyword evidence="2" id="KW-0233">DNA recombination</keyword>
<keyword evidence="6" id="KW-1185">Reference proteome</keyword>
<dbReference type="SUPFAM" id="SSF52980">
    <property type="entry name" value="Restriction endonuclease-like"/>
    <property type="match status" value="1"/>
</dbReference>
<feature type="region of interest" description="Disordered" evidence="3">
    <location>
        <begin position="281"/>
        <end position="304"/>
    </location>
</feature>
<dbReference type="KEGG" id="tpv:TP03_0382"/>
<dbReference type="GO" id="GO:0008821">
    <property type="term" value="F:crossover junction DNA endonuclease activity"/>
    <property type="evidence" value="ECO:0007669"/>
    <property type="project" value="UniProtKB-UniRule"/>
</dbReference>
<dbReference type="GO" id="GO:0000712">
    <property type="term" value="P:resolution of meiotic recombination intermediates"/>
    <property type="evidence" value="ECO:0007669"/>
    <property type="project" value="TreeGrafter"/>
</dbReference>
<dbReference type="GO" id="GO:0006308">
    <property type="term" value="P:DNA catabolic process"/>
    <property type="evidence" value="ECO:0007669"/>
    <property type="project" value="UniProtKB-UniRule"/>
</dbReference>
<dbReference type="VEuPathDB" id="PiroplasmaDB:TpMuguga_03g00382"/>
<dbReference type="InterPro" id="IPR033309">
    <property type="entry name" value="Mus81"/>
</dbReference>
<keyword evidence="2" id="KW-0227">DNA damage</keyword>
<dbReference type="Pfam" id="PF14716">
    <property type="entry name" value="HHH_8"/>
    <property type="match status" value="1"/>
</dbReference>
<evidence type="ECO:0000256" key="1">
    <source>
        <dbReference type="ARBA" id="ARBA00022801"/>
    </source>
</evidence>
<name>Q4MZX6_THEPA</name>
<keyword evidence="2" id="KW-0234">DNA repair</keyword>
<dbReference type="InterPro" id="IPR006166">
    <property type="entry name" value="ERCC4_domain"/>
</dbReference>
<dbReference type="SMART" id="SM00891">
    <property type="entry name" value="ERCC4"/>
    <property type="match status" value="1"/>
</dbReference>
<dbReference type="Gene3D" id="1.10.150.110">
    <property type="entry name" value="DNA polymerase beta, N-terminal domain-like"/>
    <property type="match status" value="1"/>
</dbReference>
<accession>Q4MZX6</accession>
<keyword evidence="2" id="KW-0539">Nucleus</keyword>